<dbReference type="OrthoDB" id="9795789at2"/>
<sequence>MKIYLAGPDVFLPDALAVGRRKAELCAHHGLTGLFPLDNAVDPTAPDASLTIFRGNEAMMNDAAAIIANLTPFRGPSADAGTVYELGYMAGRGKLVFGYCNDPAIYADRVARSGELTRRDGALIDQSGLIVEDFALPDNLMLIHALDLHGCALVTPRQPPADPWRDLRAFEACVELAVVRLAPLAARFPS</sequence>
<dbReference type="PANTHER" id="PTHR15364:SF0">
    <property type="entry name" value="2'-DEOXYNUCLEOSIDE 5'-PHOSPHATE N-HYDROLASE 1"/>
    <property type="match status" value="1"/>
</dbReference>
<protein>
    <submittedName>
        <fullName evidence="1">Nucleoside 2-deoxyribosyltransferase</fullName>
    </submittedName>
</protein>
<proteinExistence type="predicted"/>
<comment type="caution">
    <text evidence="1">The sequence shown here is derived from an EMBL/GenBank/DDBJ whole genome shotgun (WGS) entry which is preliminary data.</text>
</comment>
<dbReference type="EMBL" id="JXXE01000318">
    <property type="protein sequence ID" value="KIZ41084.1"/>
    <property type="molecule type" value="Genomic_DNA"/>
</dbReference>
<dbReference type="GO" id="GO:0070694">
    <property type="term" value="F:5-hydroxymethyl-dUMP N-hydrolase activity"/>
    <property type="evidence" value="ECO:0007669"/>
    <property type="project" value="TreeGrafter"/>
</dbReference>
<reference evidence="1 2" key="1">
    <citation type="submission" date="2014-11" db="EMBL/GenBank/DDBJ databases">
        <title>Genomics and ecophysiology of heterotrophic nitrogen fixing bacteria isolated from estuarine surface water.</title>
        <authorList>
            <person name="Bentzon-Tilia M."/>
            <person name="Severin I."/>
            <person name="Hansen L.H."/>
            <person name="Riemann L."/>
        </authorList>
    </citation>
    <scope>NUCLEOTIDE SEQUENCE [LARGE SCALE GENOMIC DNA]</scope>
    <source>
        <strain evidence="1 2">BAL398</strain>
    </source>
</reference>
<dbReference type="GO" id="GO:0009159">
    <property type="term" value="P:deoxyribonucleoside monophosphate catabolic process"/>
    <property type="evidence" value="ECO:0007669"/>
    <property type="project" value="TreeGrafter"/>
</dbReference>
<evidence type="ECO:0000313" key="2">
    <source>
        <dbReference type="Proteomes" id="UP000032515"/>
    </source>
</evidence>
<dbReference type="Gene3D" id="3.40.50.450">
    <property type="match status" value="1"/>
</dbReference>
<dbReference type="InterPro" id="IPR051239">
    <property type="entry name" value="2'-dNMP_N-hydrolase"/>
</dbReference>
<dbReference type="InterPro" id="IPR007710">
    <property type="entry name" value="Nucleoside_deoxyribTrfase"/>
</dbReference>
<organism evidence="1 2">
    <name type="scientific">Rhodopseudomonas palustris</name>
    <dbReference type="NCBI Taxonomy" id="1076"/>
    <lineage>
        <taxon>Bacteria</taxon>
        <taxon>Pseudomonadati</taxon>
        <taxon>Pseudomonadota</taxon>
        <taxon>Alphaproteobacteria</taxon>
        <taxon>Hyphomicrobiales</taxon>
        <taxon>Nitrobacteraceae</taxon>
        <taxon>Rhodopseudomonas</taxon>
    </lineage>
</organism>
<dbReference type="AlphaFoldDB" id="A0A0D7EJQ7"/>
<gene>
    <name evidence="1" type="ORF">OO17_15985</name>
</gene>
<dbReference type="Proteomes" id="UP000032515">
    <property type="component" value="Unassembled WGS sequence"/>
</dbReference>
<dbReference type="PANTHER" id="PTHR15364">
    <property type="entry name" value="2'-DEOXYNUCLEOSIDE 5'-PHOSPHATE N-HYDROLASE 1"/>
    <property type="match status" value="1"/>
</dbReference>
<dbReference type="GO" id="GO:0016740">
    <property type="term" value="F:transferase activity"/>
    <property type="evidence" value="ECO:0007669"/>
    <property type="project" value="UniProtKB-KW"/>
</dbReference>
<accession>A0A0D7EJQ7</accession>
<evidence type="ECO:0000313" key="1">
    <source>
        <dbReference type="EMBL" id="KIZ41084.1"/>
    </source>
</evidence>
<dbReference type="Pfam" id="PF05014">
    <property type="entry name" value="Nuc_deoxyrib_tr"/>
    <property type="match status" value="1"/>
</dbReference>
<dbReference type="RefSeq" id="WP_044412950.1">
    <property type="nucleotide sequence ID" value="NZ_JXXE01000318.1"/>
</dbReference>
<name>A0A0D7EJQ7_RHOPL</name>
<keyword evidence="1" id="KW-0808">Transferase</keyword>
<dbReference type="SUPFAM" id="SSF52309">
    <property type="entry name" value="N-(deoxy)ribosyltransferase-like"/>
    <property type="match status" value="1"/>
</dbReference>
<dbReference type="PATRIC" id="fig|1076.23.peg.3402"/>